<reference evidence="1" key="1">
    <citation type="journal article" date="2014" name="Front. Microbiol.">
        <title>High frequency of phylogenetically diverse reductive dehalogenase-homologous genes in deep subseafloor sedimentary metagenomes.</title>
        <authorList>
            <person name="Kawai M."/>
            <person name="Futagami T."/>
            <person name="Toyoda A."/>
            <person name="Takaki Y."/>
            <person name="Nishi S."/>
            <person name="Hori S."/>
            <person name="Arai W."/>
            <person name="Tsubouchi T."/>
            <person name="Morono Y."/>
            <person name="Uchiyama I."/>
            <person name="Ito T."/>
            <person name="Fujiyama A."/>
            <person name="Inagaki F."/>
            <person name="Takami H."/>
        </authorList>
    </citation>
    <scope>NUCLEOTIDE SEQUENCE</scope>
    <source>
        <strain evidence="1">Expedition CK06-06</strain>
    </source>
</reference>
<gene>
    <name evidence="1" type="ORF">S03H2_32171</name>
</gene>
<sequence length="146" mass="17163">RALEVEGLAYPRSTYYRDLHDLDEFTVGIGLPGAEDQPPRVGVFHEQAFHPYRYDIEMGWRDPRGEMVDAEGERWHIEGTSVWTDMPETYQDVIGTVEDRYEARRMRSPREKQEVYDERGMPDTILVGGFHVYEKDMPTGRPFFPY</sequence>
<comment type="caution">
    <text evidence="1">The sequence shown here is derived from an EMBL/GenBank/DDBJ whole genome shotgun (WGS) entry which is preliminary data.</text>
</comment>
<proteinExistence type="predicted"/>
<accession>X1I8J6</accession>
<name>X1I8J6_9ZZZZ</name>
<dbReference type="AlphaFoldDB" id="X1I8J6"/>
<feature type="non-terminal residue" evidence="1">
    <location>
        <position position="1"/>
    </location>
</feature>
<dbReference type="EMBL" id="BARU01019537">
    <property type="protein sequence ID" value="GAH53903.1"/>
    <property type="molecule type" value="Genomic_DNA"/>
</dbReference>
<organism evidence="1">
    <name type="scientific">marine sediment metagenome</name>
    <dbReference type="NCBI Taxonomy" id="412755"/>
    <lineage>
        <taxon>unclassified sequences</taxon>
        <taxon>metagenomes</taxon>
        <taxon>ecological metagenomes</taxon>
    </lineage>
</organism>
<protein>
    <submittedName>
        <fullName evidence="1">Uncharacterized protein</fullName>
    </submittedName>
</protein>
<evidence type="ECO:0000313" key="1">
    <source>
        <dbReference type="EMBL" id="GAH53903.1"/>
    </source>
</evidence>